<evidence type="ECO:0000313" key="4">
    <source>
        <dbReference type="Proteomes" id="UP000475249"/>
    </source>
</evidence>
<dbReference type="PROSITE" id="PS51257">
    <property type="entry name" value="PROKAR_LIPOPROTEIN"/>
    <property type="match status" value="1"/>
</dbReference>
<proteinExistence type="predicted"/>
<evidence type="ECO:0000259" key="2">
    <source>
        <dbReference type="Pfam" id="PF14289"/>
    </source>
</evidence>
<name>A0A6L9EB76_9FLAO</name>
<dbReference type="EMBL" id="WXYO01000003">
    <property type="protein sequence ID" value="NAS11832.1"/>
    <property type="molecule type" value="Genomic_DNA"/>
</dbReference>
<protein>
    <submittedName>
        <fullName evidence="3">DUF4369 domain-containing protein</fullName>
    </submittedName>
</protein>
<gene>
    <name evidence="3" type="ORF">GTQ38_07465</name>
</gene>
<dbReference type="Proteomes" id="UP000475249">
    <property type="component" value="Unassembled WGS sequence"/>
</dbReference>
<sequence>MKKIGFFLMLIVVLYSCGSNSSESSMIVTGNVKGLKKGTLYLQHIPDSVLVTIDSLKIAGDGNFNFEIPLDHAEIFYLYLDKTDNNDINDRITFFGEPGTITINTAWNTFDTKARISGSETHKKLEEYREVMSRFNSKNLEYLQAAFDPEVQQDSLAMDSIQRASDRNLVRGYLYAINFALNNKDSEIAPYIAVKEVPDANAKYLDSVYTVLSPEVADSKYGKELRSYLDKIKTAE</sequence>
<feature type="signal peptide" evidence="1">
    <location>
        <begin position="1"/>
        <end position="21"/>
    </location>
</feature>
<accession>A0A6L9EB76</accession>
<feature type="domain" description="DUF4369" evidence="2">
    <location>
        <begin position="27"/>
        <end position="125"/>
    </location>
</feature>
<comment type="caution">
    <text evidence="3">The sequence shown here is derived from an EMBL/GenBank/DDBJ whole genome shotgun (WGS) entry which is preliminary data.</text>
</comment>
<feature type="chain" id="PRO_5027031323" evidence="1">
    <location>
        <begin position="22"/>
        <end position="236"/>
    </location>
</feature>
<reference evidence="3 4" key="1">
    <citation type="submission" date="2020-01" db="EMBL/GenBank/DDBJ databases">
        <title>Bacteria diversity of Porities sp.</title>
        <authorList>
            <person name="Wang G."/>
        </authorList>
    </citation>
    <scope>NUCLEOTIDE SEQUENCE [LARGE SCALE GENOMIC DNA]</scope>
    <source>
        <strain evidence="3 4">R33</strain>
    </source>
</reference>
<evidence type="ECO:0000256" key="1">
    <source>
        <dbReference type="SAM" id="SignalP"/>
    </source>
</evidence>
<dbReference type="RefSeq" id="WP_161434872.1">
    <property type="nucleotide sequence ID" value="NZ_WXYO01000003.1"/>
</dbReference>
<dbReference type="AlphaFoldDB" id="A0A6L9EB76"/>
<dbReference type="Pfam" id="PF14289">
    <property type="entry name" value="DUF4369"/>
    <property type="match status" value="1"/>
</dbReference>
<evidence type="ECO:0000313" key="3">
    <source>
        <dbReference type="EMBL" id="NAS11832.1"/>
    </source>
</evidence>
<keyword evidence="4" id="KW-1185">Reference proteome</keyword>
<keyword evidence="1" id="KW-0732">Signal</keyword>
<organism evidence="3 4">
    <name type="scientific">Poritiphilus flavus</name>
    <dbReference type="NCBI Taxonomy" id="2697053"/>
    <lineage>
        <taxon>Bacteria</taxon>
        <taxon>Pseudomonadati</taxon>
        <taxon>Bacteroidota</taxon>
        <taxon>Flavobacteriia</taxon>
        <taxon>Flavobacteriales</taxon>
        <taxon>Flavobacteriaceae</taxon>
        <taxon>Poritiphilus</taxon>
    </lineage>
</organism>
<dbReference type="InterPro" id="IPR025380">
    <property type="entry name" value="DUF4369"/>
</dbReference>